<evidence type="ECO:0000313" key="1">
    <source>
        <dbReference type="EMBL" id="CAI6357275.1"/>
    </source>
</evidence>
<dbReference type="AlphaFoldDB" id="A0AAV0WN01"/>
<reference evidence="1 2" key="1">
    <citation type="submission" date="2023-01" db="EMBL/GenBank/DDBJ databases">
        <authorList>
            <person name="Whitehead M."/>
        </authorList>
    </citation>
    <scope>NUCLEOTIDE SEQUENCE [LARGE SCALE GENOMIC DNA]</scope>
</reference>
<protein>
    <submittedName>
        <fullName evidence="1">Uncharacterized protein</fullName>
    </submittedName>
</protein>
<dbReference type="EMBL" id="CARXXK010000002">
    <property type="protein sequence ID" value="CAI6357275.1"/>
    <property type="molecule type" value="Genomic_DNA"/>
</dbReference>
<organism evidence="1 2">
    <name type="scientific">Macrosiphum euphorbiae</name>
    <name type="common">potato aphid</name>
    <dbReference type="NCBI Taxonomy" id="13131"/>
    <lineage>
        <taxon>Eukaryota</taxon>
        <taxon>Metazoa</taxon>
        <taxon>Ecdysozoa</taxon>
        <taxon>Arthropoda</taxon>
        <taxon>Hexapoda</taxon>
        <taxon>Insecta</taxon>
        <taxon>Pterygota</taxon>
        <taxon>Neoptera</taxon>
        <taxon>Paraneoptera</taxon>
        <taxon>Hemiptera</taxon>
        <taxon>Sternorrhyncha</taxon>
        <taxon>Aphidomorpha</taxon>
        <taxon>Aphidoidea</taxon>
        <taxon>Aphididae</taxon>
        <taxon>Macrosiphini</taxon>
        <taxon>Macrosiphum</taxon>
    </lineage>
</organism>
<keyword evidence="2" id="KW-1185">Reference proteome</keyword>
<evidence type="ECO:0000313" key="2">
    <source>
        <dbReference type="Proteomes" id="UP001160148"/>
    </source>
</evidence>
<proteinExistence type="predicted"/>
<sequence length="130" mass="15119">MTWNDFIKRWEKSPEETYIHTPDIPVKEVTTLEIQTETGASPSPNPSEAESDIVVETIRGMVKHHHGYYTDIRRSLLATQNCIKDFQGISKTRMKRLLHREQTQHEKTLGKFTEHQLKKINHIIISGNKV</sequence>
<comment type="caution">
    <text evidence="1">The sequence shown here is derived from an EMBL/GenBank/DDBJ whole genome shotgun (WGS) entry which is preliminary data.</text>
</comment>
<dbReference type="Proteomes" id="UP001160148">
    <property type="component" value="Unassembled WGS sequence"/>
</dbReference>
<name>A0AAV0WN01_9HEMI</name>
<accession>A0AAV0WN01</accession>
<gene>
    <name evidence="1" type="ORF">MEUPH1_LOCUS12918</name>
</gene>